<dbReference type="SMART" id="SM00327">
    <property type="entry name" value="VWA"/>
    <property type="match status" value="1"/>
</dbReference>
<evidence type="ECO:0000313" key="4">
    <source>
        <dbReference type="EMBL" id="ADE53509.1"/>
    </source>
</evidence>
<dbReference type="InterPro" id="IPR002035">
    <property type="entry name" value="VWF_A"/>
</dbReference>
<feature type="region of interest" description="Disordered" evidence="1">
    <location>
        <begin position="344"/>
        <end position="363"/>
    </location>
</feature>
<feature type="transmembrane region" description="Helical" evidence="2">
    <location>
        <begin position="12"/>
        <end position="37"/>
    </location>
</feature>
<reference evidence="4" key="1">
    <citation type="journal article" date="2010" name="Stand. Genomic Sci.">
        <title>Complete genome sequence of Coraliomargarita akajimensis type strain (04OKA010-24).</title>
        <authorList>
            <person name="Mavromatis K."/>
            <person name="Abt B."/>
            <person name="Brambilla E."/>
            <person name="Lapidus A."/>
            <person name="Copeland A."/>
            <person name="Deshpande S."/>
            <person name="Nolan M."/>
            <person name="Lucas S."/>
            <person name="Tice H."/>
            <person name="Cheng J.F."/>
            <person name="Han C."/>
            <person name="Detter J.C."/>
            <person name="Woyke T."/>
            <person name="Goodwin L."/>
            <person name="Pitluck S."/>
            <person name="Held B."/>
            <person name="Brettin T."/>
            <person name="Tapia R."/>
            <person name="Ivanova N."/>
            <person name="Mikhailova N."/>
            <person name="Pati A."/>
            <person name="Liolios K."/>
            <person name="Chen A."/>
            <person name="Palaniappan K."/>
            <person name="Land M."/>
            <person name="Hauser L."/>
            <person name="Chang Y.J."/>
            <person name="Jeffries C.D."/>
            <person name="Rohde M."/>
            <person name="Goker M."/>
            <person name="Bristow J."/>
            <person name="Eisen J.A."/>
            <person name="Markowitz V."/>
            <person name="Hugenholtz P."/>
            <person name="Klenk H.P."/>
            <person name="Kyrpides N.C."/>
        </authorList>
    </citation>
    <scope>NUCLEOTIDE SEQUENCE [LARGE SCALE GENOMIC DNA]</scope>
    <source>
        <strain evidence="4">DSM 45221</strain>
    </source>
</reference>
<keyword evidence="2" id="KW-0472">Membrane</keyword>
<dbReference type="Gene3D" id="3.40.50.410">
    <property type="entry name" value="von Willebrand factor, type A domain"/>
    <property type="match status" value="1"/>
</dbReference>
<feature type="domain" description="VWFA" evidence="3">
    <location>
        <begin position="148"/>
        <end position="363"/>
    </location>
</feature>
<protein>
    <submittedName>
        <fullName evidence="4">von Willebrand factor type A</fullName>
    </submittedName>
</protein>
<keyword evidence="2" id="KW-1133">Transmembrane helix</keyword>
<dbReference type="KEGG" id="caa:Caka_0484"/>
<dbReference type="Proteomes" id="UP000000925">
    <property type="component" value="Chromosome"/>
</dbReference>
<dbReference type="InterPro" id="IPR036465">
    <property type="entry name" value="vWFA_dom_sf"/>
</dbReference>
<evidence type="ECO:0000313" key="5">
    <source>
        <dbReference type="Proteomes" id="UP000000925"/>
    </source>
</evidence>
<dbReference type="RefSeq" id="WP_013042234.1">
    <property type="nucleotide sequence ID" value="NC_014008.1"/>
</dbReference>
<gene>
    <name evidence="4" type="ordered locus">Caka_0484</name>
</gene>
<evidence type="ECO:0000256" key="2">
    <source>
        <dbReference type="SAM" id="Phobius"/>
    </source>
</evidence>
<evidence type="ECO:0000259" key="3">
    <source>
        <dbReference type="PROSITE" id="PS50234"/>
    </source>
</evidence>
<evidence type="ECO:0000256" key="1">
    <source>
        <dbReference type="SAM" id="MobiDB-lite"/>
    </source>
</evidence>
<dbReference type="SUPFAM" id="SSF53300">
    <property type="entry name" value="vWA-like"/>
    <property type="match status" value="1"/>
</dbReference>
<dbReference type="AlphaFoldDB" id="D5EN74"/>
<dbReference type="HOGENOM" id="CLU_730977_0_0_0"/>
<dbReference type="EMBL" id="CP001998">
    <property type="protein sequence ID" value="ADE53509.1"/>
    <property type="molecule type" value="Genomic_DNA"/>
</dbReference>
<keyword evidence="5" id="KW-1185">Reference proteome</keyword>
<sequence>MKHLIKHLTRRRLLFVITISLCVHFFIGLFYGGVVIFEKLSPPEPELSAPPIPQGIEPRKKEYKIKMEKSQKQSSAPLPVPIVANIPSNLSLENIDMNVATPRSDQKVRGAGTGDGVGKGFGDGFGSGSGFDLDVDIEFFGAKGGGQHIAFVVDYSLSMVGKKDDIMRAEMKRVISTLPDNVMFGMIFFAGPAWPAEDGPNKKLNNWVSSGKTNYGSYRPKDWDKLPTAEYMKATGATRSRARRYVEKTPLVLGTVFDVPIYMALRMDPTPDTVFFMTDGSCGDERGIKQIEKMVRQMKSVGLKVPQINVVGFGVNSNYQLNQIAKLTGGEANYLQPNAYEEQYGKVDKSEPRNDMKPDFNKIDDVAADKYPPQFSFE</sequence>
<name>D5EN74_CORAD</name>
<dbReference type="OrthoDB" id="200032at2"/>
<keyword evidence="2" id="KW-0812">Transmembrane</keyword>
<proteinExistence type="predicted"/>
<dbReference type="eggNOG" id="COG2304">
    <property type="taxonomic scope" value="Bacteria"/>
</dbReference>
<dbReference type="STRING" id="583355.Caka_0484"/>
<accession>D5EN74</accession>
<dbReference type="PROSITE" id="PS50234">
    <property type="entry name" value="VWFA"/>
    <property type="match status" value="1"/>
</dbReference>
<organism evidence="4 5">
    <name type="scientific">Coraliomargarita akajimensis (strain DSM 45221 / IAM 15411 / JCM 23193 / KCTC 12865 / 04OKA010-24)</name>
    <dbReference type="NCBI Taxonomy" id="583355"/>
    <lineage>
        <taxon>Bacteria</taxon>
        <taxon>Pseudomonadati</taxon>
        <taxon>Verrucomicrobiota</taxon>
        <taxon>Opitutia</taxon>
        <taxon>Puniceicoccales</taxon>
        <taxon>Coraliomargaritaceae</taxon>
        <taxon>Coraliomargarita</taxon>
    </lineage>
</organism>